<dbReference type="RefSeq" id="WP_151935440.1">
    <property type="nucleotide sequence ID" value="NZ_JAASHA010000001.1"/>
</dbReference>
<sequence>MVQRLYKDKTAGMILDDRHEVLSIYNSQCARCKHFMEDDYYCSAYPDGIPDRLLEGSDTHDVIQPDQVGNTLYEPEN</sequence>
<dbReference type="Proteomes" id="UP000434604">
    <property type="component" value="Unassembled WGS sequence"/>
</dbReference>
<evidence type="ECO:0000313" key="1">
    <source>
        <dbReference type="EMBL" id="KAB6142855.1"/>
    </source>
</evidence>
<reference evidence="1 2" key="1">
    <citation type="journal article" date="2019" name="Nat. Med.">
        <title>A library of human gut bacterial isolates paired with longitudinal multiomics data enables mechanistic microbiome research.</title>
        <authorList>
            <person name="Poyet M."/>
            <person name="Groussin M."/>
            <person name="Gibbons S.M."/>
            <person name="Avila-Pacheco J."/>
            <person name="Jiang X."/>
            <person name="Kearney S.M."/>
            <person name="Perrotta A.R."/>
            <person name="Berdy B."/>
            <person name="Zhao S."/>
            <person name="Lieberman T.D."/>
            <person name="Swanson P.K."/>
            <person name="Smith M."/>
            <person name="Roesemann S."/>
            <person name="Alexander J.E."/>
            <person name="Rich S.A."/>
            <person name="Livny J."/>
            <person name="Vlamakis H."/>
            <person name="Clish C."/>
            <person name="Bullock K."/>
            <person name="Deik A."/>
            <person name="Scott J."/>
            <person name="Pierce K.A."/>
            <person name="Xavier R.J."/>
            <person name="Alm E.J."/>
        </authorList>
    </citation>
    <scope>NUCLEOTIDE SEQUENCE [LARGE SCALE GENOMIC DNA]</scope>
    <source>
        <strain evidence="1 2">BIOML-A58</strain>
    </source>
</reference>
<comment type="caution">
    <text evidence="1">The sequence shown here is derived from an EMBL/GenBank/DDBJ whole genome shotgun (WGS) entry which is preliminary data.</text>
</comment>
<protein>
    <submittedName>
        <fullName evidence="1">Uncharacterized protein</fullName>
    </submittedName>
</protein>
<name>A0A7J5PPZ6_9BACE</name>
<proteinExistence type="predicted"/>
<dbReference type="AlphaFoldDB" id="A0A7J5PPZ6"/>
<dbReference type="EMBL" id="WDED01000042">
    <property type="protein sequence ID" value="KAB6142855.1"/>
    <property type="molecule type" value="Genomic_DNA"/>
</dbReference>
<gene>
    <name evidence="1" type="ORF">GA398_21365</name>
</gene>
<organism evidence="1 2">
    <name type="scientific">Bacteroides xylanisolvens</name>
    <dbReference type="NCBI Taxonomy" id="371601"/>
    <lineage>
        <taxon>Bacteria</taxon>
        <taxon>Pseudomonadati</taxon>
        <taxon>Bacteroidota</taxon>
        <taxon>Bacteroidia</taxon>
        <taxon>Bacteroidales</taxon>
        <taxon>Bacteroidaceae</taxon>
        <taxon>Bacteroides</taxon>
    </lineage>
</organism>
<evidence type="ECO:0000313" key="2">
    <source>
        <dbReference type="Proteomes" id="UP000434604"/>
    </source>
</evidence>
<accession>A0A7J5PPZ6</accession>